<reference evidence="1 2" key="1">
    <citation type="submission" date="2018-12" db="EMBL/GenBank/DDBJ databases">
        <title>The genome sequences of Variovorax guangxiensis DSM 27352.</title>
        <authorList>
            <person name="Gao J."/>
            <person name="Sun J."/>
        </authorList>
    </citation>
    <scope>NUCLEOTIDE SEQUENCE [LARGE SCALE GENOMIC DNA]</scope>
    <source>
        <strain evidence="1 2">DSM 27352</strain>
    </source>
</reference>
<accession>A0A433MN54</accession>
<name>A0A433MN54_9BURK</name>
<organism evidence="1 2">
    <name type="scientific">Variovorax guangxiensis</name>
    <dbReference type="NCBI Taxonomy" id="1775474"/>
    <lineage>
        <taxon>Bacteria</taxon>
        <taxon>Pseudomonadati</taxon>
        <taxon>Pseudomonadota</taxon>
        <taxon>Betaproteobacteria</taxon>
        <taxon>Burkholderiales</taxon>
        <taxon>Comamonadaceae</taxon>
        <taxon>Variovorax</taxon>
    </lineage>
</organism>
<sequence>MFFAEVTFLMRQGLRLKPAERDPPGRYTITILESDRDKNNSGRNIVEASLYVSYGTAQMAGRGRITDPVIVPYKGAGFLLSGTELHAEFIDGLQKVWEHRQVWLVVPVERNGSE</sequence>
<evidence type="ECO:0000313" key="1">
    <source>
        <dbReference type="EMBL" id="RUR69085.1"/>
    </source>
</evidence>
<proteinExistence type="predicted"/>
<gene>
    <name evidence="1" type="ORF">EJP67_18670</name>
</gene>
<evidence type="ECO:0000313" key="2">
    <source>
        <dbReference type="Proteomes" id="UP000281118"/>
    </source>
</evidence>
<dbReference type="Proteomes" id="UP000281118">
    <property type="component" value="Unassembled WGS sequence"/>
</dbReference>
<dbReference type="EMBL" id="RXFT01000007">
    <property type="protein sequence ID" value="RUR69085.1"/>
    <property type="molecule type" value="Genomic_DNA"/>
</dbReference>
<dbReference type="AlphaFoldDB" id="A0A433MN54"/>
<dbReference type="RefSeq" id="WP_126023197.1">
    <property type="nucleotide sequence ID" value="NZ_RXFT01000007.1"/>
</dbReference>
<comment type="caution">
    <text evidence="1">The sequence shown here is derived from an EMBL/GenBank/DDBJ whole genome shotgun (WGS) entry which is preliminary data.</text>
</comment>
<dbReference type="OrthoDB" id="8856079at2"/>
<protein>
    <submittedName>
        <fullName evidence="1">Uncharacterized protein</fullName>
    </submittedName>
</protein>